<gene>
    <name evidence="1" type="ORF">GCM10009721_43560</name>
</gene>
<comment type="caution">
    <text evidence="1">The sequence shown here is derived from an EMBL/GenBank/DDBJ whole genome shotgun (WGS) entry which is preliminary data.</text>
</comment>
<organism evidence="1 2">
    <name type="scientific">Terrabacter tumescens</name>
    <dbReference type="NCBI Taxonomy" id="60443"/>
    <lineage>
        <taxon>Bacteria</taxon>
        <taxon>Bacillati</taxon>
        <taxon>Actinomycetota</taxon>
        <taxon>Actinomycetes</taxon>
        <taxon>Micrococcales</taxon>
        <taxon>Intrasporangiaceae</taxon>
        <taxon>Terrabacter</taxon>
    </lineage>
</organism>
<keyword evidence="2" id="KW-1185">Reference proteome</keyword>
<dbReference type="EMBL" id="BMNZ01000016">
    <property type="protein sequence ID" value="GGN10832.1"/>
    <property type="molecule type" value="Genomic_DNA"/>
</dbReference>
<accession>A0ABQ2IJ63</accession>
<name>A0ABQ2IJ63_9MICO</name>
<reference evidence="2" key="1">
    <citation type="journal article" date="2019" name="Int. J. Syst. Evol. Microbiol.">
        <title>The Global Catalogue of Microorganisms (GCM) 10K type strain sequencing project: providing services to taxonomists for standard genome sequencing and annotation.</title>
        <authorList>
            <consortium name="The Broad Institute Genomics Platform"/>
            <consortium name="The Broad Institute Genome Sequencing Center for Infectious Disease"/>
            <person name="Wu L."/>
            <person name="Ma J."/>
        </authorList>
    </citation>
    <scope>NUCLEOTIDE SEQUENCE [LARGE SCALE GENOMIC DNA]</scope>
    <source>
        <strain evidence="2">JCM 1365</strain>
    </source>
</reference>
<dbReference type="Proteomes" id="UP000623461">
    <property type="component" value="Unassembled WGS sequence"/>
</dbReference>
<evidence type="ECO:0000313" key="2">
    <source>
        <dbReference type="Proteomes" id="UP000623461"/>
    </source>
</evidence>
<evidence type="ECO:0008006" key="3">
    <source>
        <dbReference type="Google" id="ProtNLM"/>
    </source>
</evidence>
<sequence>MGVTGRAQAATGTYSRGVPQVSADVHVPLAPPVARALAATVGGPALRLPVHVRPEPLTWRFDAEEDGTLVVLTLAYAVSPGWVRPITHEVTQWSLARQLRGHLEKITAAAADPARAELARTGASKDTNTGTGGA</sequence>
<evidence type="ECO:0000313" key="1">
    <source>
        <dbReference type="EMBL" id="GGN10832.1"/>
    </source>
</evidence>
<protein>
    <recommendedName>
        <fullName evidence="3">Polyketide cyclase / dehydrase and lipid transport</fullName>
    </recommendedName>
</protein>
<proteinExistence type="predicted"/>